<evidence type="ECO:0000313" key="4">
    <source>
        <dbReference type="EMBL" id="PHT32845.1"/>
    </source>
</evidence>
<dbReference type="GO" id="GO:0003924">
    <property type="term" value="F:GTPase activity"/>
    <property type="evidence" value="ECO:0007669"/>
    <property type="project" value="TreeGrafter"/>
</dbReference>
<dbReference type="InterPro" id="IPR030378">
    <property type="entry name" value="G_CP_dom"/>
</dbReference>
<proteinExistence type="predicted"/>
<reference evidence="5" key="2">
    <citation type="journal article" date="2017" name="J. Anim. Genet.">
        <title>Multiple reference genome sequences of hot pepper reveal the massive evolution of plant disease resistance genes by retroduplication.</title>
        <authorList>
            <person name="Kim S."/>
            <person name="Park J."/>
            <person name="Yeom S.-I."/>
            <person name="Kim Y.-M."/>
            <person name="Seo E."/>
            <person name="Kim K.-T."/>
            <person name="Kim M.-S."/>
            <person name="Lee J.M."/>
            <person name="Cheong K."/>
            <person name="Shin H.-S."/>
            <person name="Kim S.-B."/>
            <person name="Han K."/>
            <person name="Lee J."/>
            <person name="Park M."/>
            <person name="Lee H.-A."/>
            <person name="Lee H.-Y."/>
            <person name="Lee Y."/>
            <person name="Oh S."/>
            <person name="Lee J.H."/>
            <person name="Choi E."/>
            <person name="Choi E."/>
            <person name="Lee S.E."/>
            <person name="Jeon J."/>
            <person name="Kim H."/>
            <person name="Choi G."/>
            <person name="Song H."/>
            <person name="Lee J."/>
            <person name="Lee S.-C."/>
            <person name="Kwon J.-K."/>
            <person name="Lee H.-Y."/>
            <person name="Koo N."/>
            <person name="Hong Y."/>
            <person name="Kim R.W."/>
            <person name="Kang W.-H."/>
            <person name="Huh J.H."/>
            <person name="Kang B.-C."/>
            <person name="Yang T.-J."/>
            <person name="Lee Y.-H."/>
            <person name="Bennetzen J.L."/>
            <person name="Choi D."/>
        </authorList>
    </citation>
    <scope>NUCLEOTIDE SEQUENCE [LARGE SCALE GENOMIC DNA]</scope>
    <source>
        <strain evidence="5">cv. PBC81</strain>
    </source>
</reference>
<dbReference type="STRING" id="33114.A0A2G2VIN3"/>
<dbReference type="AlphaFoldDB" id="A0A2G2VIN3"/>
<protein>
    <submittedName>
        <fullName evidence="4">DAR GTPase 2, mitochondrial</fullName>
    </submittedName>
</protein>
<reference evidence="4 5" key="1">
    <citation type="journal article" date="2017" name="Genome Biol.">
        <title>New reference genome sequences of hot pepper reveal the massive evolution of plant disease-resistance genes by retroduplication.</title>
        <authorList>
            <person name="Kim S."/>
            <person name="Park J."/>
            <person name="Yeom S.I."/>
            <person name="Kim Y.M."/>
            <person name="Seo E."/>
            <person name="Kim K.T."/>
            <person name="Kim M.S."/>
            <person name="Lee J.M."/>
            <person name="Cheong K."/>
            <person name="Shin H.S."/>
            <person name="Kim S.B."/>
            <person name="Han K."/>
            <person name="Lee J."/>
            <person name="Park M."/>
            <person name="Lee H.A."/>
            <person name="Lee H.Y."/>
            <person name="Lee Y."/>
            <person name="Oh S."/>
            <person name="Lee J.H."/>
            <person name="Choi E."/>
            <person name="Choi E."/>
            <person name="Lee S.E."/>
            <person name="Jeon J."/>
            <person name="Kim H."/>
            <person name="Choi G."/>
            <person name="Song H."/>
            <person name="Lee J."/>
            <person name="Lee S.C."/>
            <person name="Kwon J.K."/>
            <person name="Lee H.Y."/>
            <person name="Koo N."/>
            <person name="Hong Y."/>
            <person name="Kim R.W."/>
            <person name="Kang W.H."/>
            <person name="Huh J.H."/>
            <person name="Kang B.C."/>
            <person name="Yang T.J."/>
            <person name="Lee Y.H."/>
            <person name="Bennetzen J.L."/>
            <person name="Choi D."/>
        </authorList>
    </citation>
    <scope>NUCLEOTIDE SEQUENCE [LARGE SCALE GENOMIC DNA]</scope>
    <source>
        <strain evidence="5">cv. PBC81</strain>
    </source>
</reference>
<dbReference type="GO" id="GO:0032543">
    <property type="term" value="P:mitochondrial translation"/>
    <property type="evidence" value="ECO:0007669"/>
    <property type="project" value="TreeGrafter"/>
</dbReference>
<evidence type="ECO:0000259" key="3">
    <source>
        <dbReference type="PROSITE" id="PS51721"/>
    </source>
</evidence>
<evidence type="ECO:0000313" key="5">
    <source>
        <dbReference type="Proteomes" id="UP000224567"/>
    </source>
</evidence>
<sequence>MTLNHSLVQKIGNAIKEVSRNKGSTWWYTPHMAAASRAITKRIPLVDILLEVRDSRIPLSSTCELIKHLSPSSRHIIILNKTDLANHIQLKEWLKYFEQKKCLVFGVNSHNKDNIKELLNFLQARVRELPNIGHGDQTITLMLFGIPNVGKSALANSLHQIGRISAAEKGRLKHAVASPHPGETKNISGLKIASHPSIYVLDTPGVFPAEILDAEVCSNLALTGAIKDCLVGEVELAAYFLSIFNLSDEFKKWVKLLLSGADDCSELERRQKRQYLTDHTQDFIVNKVRRMLYEAVSSFNGDLEDEEIMSRLIKAEFAALRDAFNLPPDSDDCVRRVAAKLLNLYRTGRLGHYTLDVAPKLFDTKNCRWSEMAGDRYLWIKFRIRLHTIDSCGLASCLLRELSAADCLAEMQTKATYNRLLWIRLHTIDSCGLALTGAYNAGLSCRIRLHTIDFCGLTLSVPCSLWELSALDCLAEMQDKAIYNSWPFLDPAHCGSLVRWVVLWKCTIRLHTIDSCGPALRWTQLITGAYNIGLSYRNAG</sequence>
<dbReference type="PROSITE" id="PS51721">
    <property type="entry name" value="G_CP"/>
    <property type="match status" value="1"/>
</dbReference>
<keyword evidence="2" id="KW-0342">GTP-binding</keyword>
<keyword evidence="5" id="KW-1185">Reference proteome</keyword>
<feature type="domain" description="CP-type G" evidence="3">
    <location>
        <begin position="36"/>
        <end position="209"/>
    </location>
</feature>
<evidence type="ECO:0000256" key="2">
    <source>
        <dbReference type="ARBA" id="ARBA00023134"/>
    </source>
</evidence>
<dbReference type="Gene3D" id="3.40.50.300">
    <property type="entry name" value="P-loop containing nucleotide triphosphate hydrolases"/>
    <property type="match status" value="1"/>
</dbReference>
<gene>
    <name evidence="4" type="ORF">CQW23_29182</name>
</gene>
<organism evidence="4 5">
    <name type="scientific">Capsicum baccatum</name>
    <name type="common">Peruvian pepper</name>
    <dbReference type="NCBI Taxonomy" id="33114"/>
    <lineage>
        <taxon>Eukaryota</taxon>
        <taxon>Viridiplantae</taxon>
        <taxon>Streptophyta</taxon>
        <taxon>Embryophyta</taxon>
        <taxon>Tracheophyta</taxon>
        <taxon>Spermatophyta</taxon>
        <taxon>Magnoliopsida</taxon>
        <taxon>eudicotyledons</taxon>
        <taxon>Gunneridae</taxon>
        <taxon>Pentapetalae</taxon>
        <taxon>asterids</taxon>
        <taxon>lamiids</taxon>
        <taxon>Solanales</taxon>
        <taxon>Solanaceae</taxon>
        <taxon>Solanoideae</taxon>
        <taxon>Capsiceae</taxon>
        <taxon>Capsicum</taxon>
    </lineage>
</organism>
<dbReference type="GO" id="GO:0005525">
    <property type="term" value="F:GTP binding"/>
    <property type="evidence" value="ECO:0007669"/>
    <property type="project" value="UniProtKB-KW"/>
</dbReference>
<name>A0A2G2VIN3_CAPBA</name>
<dbReference type="Proteomes" id="UP000224567">
    <property type="component" value="Unassembled WGS sequence"/>
</dbReference>
<dbReference type="SUPFAM" id="SSF52540">
    <property type="entry name" value="P-loop containing nucleoside triphosphate hydrolases"/>
    <property type="match status" value="1"/>
</dbReference>
<dbReference type="OrthoDB" id="269151at2759"/>
<dbReference type="EMBL" id="MLFT02000012">
    <property type="protein sequence ID" value="PHT32845.1"/>
    <property type="molecule type" value="Genomic_DNA"/>
</dbReference>
<keyword evidence="1" id="KW-0547">Nucleotide-binding</keyword>
<dbReference type="PANTHER" id="PTHR45782">
    <property type="entry name" value="MITOCHONDRIAL RIBOSOME-ASSOCIATED GTPASE 1"/>
    <property type="match status" value="1"/>
</dbReference>
<comment type="caution">
    <text evidence="4">The sequence shown here is derived from an EMBL/GenBank/DDBJ whole genome shotgun (WGS) entry which is preliminary data.</text>
</comment>
<dbReference type="GO" id="GO:0005739">
    <property type="term" value="C:mitochondrion"/>
    <property type="evidence" value="ECO:0007669"/>
    <property type="project" value="TreeGrafter"/>
</dbReference>
<dbReference type="InterPro" id="IPR027417">
    <property type="entry name" value="P-loop_NTPase"/>
</dbReference>
<accession>A0A2G2VIN3</accession>
<dbReference type="Pfam" id="PF01926">
    <property type="entry name" value="MMR_HSR1"/>
    <property type="match status" value="1"/>
</dbReference>
<dbReference type="InterPro" id="IPR006073">
    <property type="entry name" value="GTP-bd"/>
</dbReference>
<evidence type="ECO:0000256" key="1">
    <source>
        <dbReference type="ARBA" id="ARBA00022741"/>
    </source>
</evidence>
<dbReference type="CDD" id="cd00882">
    <property type="entry name" value="Ras_like_GTPase"/>
    <property type="match status" value="1"/>
</dbReference>
<dbReference type="PANTHER" id="PTHR45782:SF1">
    <property type="entry name" value="DAR GTPASE 2, MITOCHONDRIAL"/>
    <property type="match status" value="1"/>
</dbReference>
<dbReference type="CDD" id="cd01856">
    <property type="entry name" value="YlqF"/>
    <property type="match status" value="1"/>
</dbReference>